<dbReference type="Proteomes" id="UP000466794">
    <property type="component" value="Unassembled WGS sequence"/>
</dbReference>
<organism evidence="10 11">
    <name type="scientific">Nocardia terrae</name>
    <dbReference type="NCBI Taxonomy" id="2675851"/>
    <lineage>
        <taxon>Bacteria</taxon>
        <taxon>Bacillati</taxon>
        <taxon>Actinomycetota</taxon>
        <taxon>Actinomycetes</taxon>
        <taxon>Mycobacteriales</taxon>
        <taxon>Nocardiaceae</taxon>
        <taxon>Nocardia</taxon>
    </lineage>
</organism>
<feature type="domain" description="Glycosyltransferase RgtA/B/C/D-like" evidence="9">
    <location>
        <begin position="53"/>
        <end position="214"/>
    </location>
</feature>
<dbReference type="PANTHER" id="PTHR33908">
    <property type="entry name" value="MANNOSYLTRANSFERASE YKCB-RELATED"/>
    <property type="match status" value="1"/>
</dbReference>
<evidence type="ECO:0000259" key="9">
    <source>
        <dbReference type="Pfam" id="PF13231"/>
    </source>
</evidence>
<feature type="transmembrane region" description="Helical" evidence="8">
    <location>
        <begin position="274"/>
        <end position="295"/>
    </location>
</feature>
<evidence type="ECO:0000313" key="11">
    <source>
        <dbReference type="Proteomes" id="UP000466794"/>
    </source>
</evidence>
<feature type="transmembrane region" description="Helical" evidence="8">
    <location>
        <begin position="196"/>
        <end position="214"/>
    </location>
</feature>
<feature type="transmembrane region" description="Helical" evidence="8">
    <location>
        <begin position="241"/>
        <end position="267"/>
    </location>
</feature>
<gene>
    <name evidence="10" type="ORF">GPX89_28815</name>
</gene>
<dbReference type="EMBL" id="WRPP01000006">
    <property type="protein sequence ID" value="MVU81234.1"/>
    <property type="molecule type" value="Genomic_DNA"/>
</dbReference>
<dbReference type="GO" id="GO:0016763">
    <property type="term" value="F:pentosyltransferase activity"/>
    <property type="evidence" value="ECO:0007669"/>
    <property type="project" value="TreeGrafter"/>
</dbReference>
<feature type="transmembrane region" description="Helical" evidence="8">
    <location>
        <begin position="74"/>
        <end position="95"/>
    </location>
</feature>
<keyword evidence="2" id="KW-1003">Cell membrane</keyword>
<evidence type="ECO:0000256" key="1">
    <source>
        <dbReference type="ARBA" id="ARBA00004651"/>
    </source>
</evidence>
<keyword evidence="3" id="KW-0328">Glycosyltransferase</keyword>
<evidence type="ECO:0000313" key="10">
    <source>
        <dbReference type="EMBL" id="MVU81234.1"/>
    </source>
</evidence>
<dbReference type="PANTHER" id="PTHR33908:SF11">
    <property type="entry name" value="MEMBRANE PROTEIN"/>
    <property type="match status" value="1"/>
</dbReference>
<dbReference type="InterPro" id="IPR038731">
    <property type="entry name" value="RgtA/B/C-like"/>
</dbReference>
<comment type="subcellular location">
    <subcellularLocation>
        <location evidence="1">Cell membrane</location>
        <topology evidence="1">Multi-pass membrane protein</topology>
    </subcellularLocation>
</comment>
<feature type="transmembrane region" description="Helical" evidence="8">
    <location>
        <begin position="107"/>
        <end position="125"/>
    </location>
</feature>
<feature type="transmembrane region" description="Helical" evidence="8">
    <location>
        <begin position="12"/>
        <end position="33"/>
    </location>
</feature>
<name>A0A7K1V3Q2_9NOCA</name>
<evidence type="ECO:0000256" key="5">
    <source>
        <dbReference type="ARBA" id="ARBA00022692"/>
    </source>
</evidence>
<dbReference type="Pfam" id="PF13231">
    <property type="entry name" value="PMT_2"/>
    <property type="match status" value="1"/>
</dbReference>
<dbReference type="GO" id="GO:0005886">
    <property type="term" value="C:plasma membrane"/>
    <property type="evidence" value="ECO:0007669"/>
    <property type="project" value="UniProtKB-SubCell"/>
</dbReference>
<feature type="transmembrane region" description="Helical" evidence="8">
    <location>
        <begin position="154"/>
        <end position="184"/>
    </location>
</feature>
<sequence length="489" mass="52388">MEQRPITATASETFWIAGIFAGLMTAVSGRYGYHRDELYFLAAGRRPDWGYPDQPPLVPLLARAMSEIDANSVMVLRIPATLAATVVVICAGLAARELGGGRLARTIAAASVASAALVMGAGHTLSTADIDLAVWSALALLVLKLLRPSFDPRWWLAIGVLAGIGVQNKALIVVPIAALALSLLAVGPREVFATRYFPMALGIAAVISAPYVVWQARNGWPQWAVSRAIAGGSSGSSNSRIGFVLLQFGLIGVLLVPLWSFGLWWLWRRPRYRAFVLAYAVLFLGYLAMVGKAYYLGEMYPLLLAAGAVGAEPWLTGHRIRAAALTFAIAFTAVFSALVFLPVLPASALRAPSAILAINKEAGETYGWPGFVAQIADFRARSVPDAGILTGNYGEAGAIEHFGGPYGLPTPHSGDNAYWWWGPPSGTSAVIVLGIKAEEVSRFCVDPEPLGRIDNGHDIHNNEQGRAVILCRTPEHPWAEMWPAIKRLG</sequence>
<evidence type="ECO:0000256" key="2">
    <source>
        <dbReference type="ARBA" id="ARBA00022475"/>
    </source>
</evidence>
<proteinExistence type="predicted"/>
<dbReference type="GO" id="GO:0009103">
    <property type="term" value="P:lipopolysaccharide biosynthetic process"/>
    <property type="evidence" value="ECO:0007669"/>
    <property type="project" value="UniProtKB-ARBA"/>
</dbReference>
<keyword evidence="4" id="KW-0808">Transferase</keyword>
<dbReference type="RefSeq" id="WP_157390848.1">
    <property type="nucleotide sequence ID" value="NZ_WRPP01000006.1"/>
</dbReference>
<dbReference type="InterPro" id="IPR050297">
    <property type="entry name" value="LipidA_mod_glycosyltrf_83"/>
</dbReference>
<keyword evidence="6 8" id="KW-1133">Transmembrane helix</keyword>
<comment type="caution">
    <text evidence="10">The sequence shown here is derived from an EMBL/GenBank/DDBJ whole genome shotgun (WGS) entry which is preliminary data.</text>
</comment>
<reference evidence="10 11" key="1">
    <citation type="submission" date="2019-12" db="EMBL/GenBank/DDBJ databases">
        <title>Nocardia sp. nov. ET3-3 isolated from soil.</title>
        <authorList>
            <person name="Kanchanasin P."/>
            <person name="Tanasupawat S."/>
            <person name="Yuki M."/>
            <person name="Kudo T."/>
        </authorList>
    </citation>
    <scope>NUCLEOTIDE SEQUENCE [LARGE SCALE GENOMIC DNA]</scope>
    <source>
        <strain evidence="10 11">ET3-3</strain>
    </source>
</reference>
<evidence type="ECO:0000256" key="6">
    <source>
        <dbReference type="ARBA" id="ARBA00022989"/>
    </source>
</evidence>
<keyword evidence="11" id="KW-1185">Reference proteome</keyword>
<evidence type="ECO:0000256" key="8">
    <source>
        <dbReference type="SAM" id="Phobius"/>
    </source>
</evidence>
<dbReference type="AlphaFoldDB" id="A0A7K1V3Q2"/>
<evidence type="ECO:0000256" key="4">
    <source>
        <dbReference type="ARBA" id="ARBA00022679"/>
    </source>
</evidence>
<feature type="transmembrane region" description="Helical" evidence="8">
    <location>
        <begin position="322"/>
        <end position="344"/>
    </location>
</feature>
<evidence type="ECO:0000256" key="7">
    <source>
        <dbReference type="ARBA" id="ARBA00023136"/>
    </source>
</evidence>
<keyword evidence="5 8" id="KW-0812">Transmembrane</keyword>
<evidence type="ECO:0000256" key="3">
    <source>
        <dbReference type="ARBA" id="ARBA00022676"/>
    </source>
</evidence>
<accession>A0A7K1V3Q2</accession>
<protein>
    <recommendedName>
        <fullName evidence="9">Glycosyltransferase RgtA/B/C/D-like domain-containing protein</fullName>
    </recommendedName>
</protein>
<keyword evidence="7 8" id="KW-0472">Membrane</keyword>